<evidence type="ECO:0000313" key="11">
    <source>
        <dbReference type="EMBL" id="MBU3806365.1"/>
    </source>
</evidence>
<gene>
    <name evidence="11" type="ORF">H9882_05680</name>
</gene>
<name>A0A948WRP8_9FIRM</name>
<evidence type="ECO:0000259" key="10">
    <source>
        <dbReference type="SMART" id="SM00478"/>
    </source>
</evidence>
<evidence type="ECO:0000256" key="2">
    <source>
        <dbReference type="ARBA" id="ARBA00012720"/>
    </source>
</evidence>
<dbReference type="GO" id="GO:0008534">
    <property type="term" value="F:oxidized purine nucleobase lesion DNA N-glycosylase activity"/>
    <property type="evidence" value="ECO:0007669"/>
    <property type="project" value="InterPro"/>
</dbReference>
<feature type="domain" description="HhH-GPD" evidence="10">
    <location>
        <begin position="114"/>
        <end position="274"/>
    </location>
</feature>
<dbReference type="InterPro" id="IPR052054">
    <property type="entry name" value="Oxidative_DNA_repair_enzyme"/>
</dbReference>
<evidence type="ECO:0000256" key="6">
    <source>
        <dbReference type="ARBA" id="ARBA00023239"/>
    </source>
</evidence>
<evidence type="ECO:0000313" key="12">
    <source>
        <dbReference type="Proteomes" id="UP000713596"/>
    </source>
</evidence>
<dbReference type="GO" id="GO:0140078">
    <property type="term" value="F:class I DNA-(apurinic or apyrimidinic site) endonuclease activity"/>
    <property type="evidence" value="ECO:0007669"/>
    <property type="project" value="UniProtKB-EC"/>
</dbReference>
<dbReference type="EC" id="4.2.99.18" evidence="2"/>
<proteinExistence type="inferred from homology"/>
<evidence type="ECO:0000256" key="9">
    <source>
        <dbReference type="ARBA" id="ARBA00044632"/>
    </source>
</evidence>
<dbReference type="SUPFAM" id="SSF55945">
    <property type="entry name" value="TATA-box binding protein-like"/>
    <property type="match status" value="1"/>
</dbReference>
<dbReference type="PANTHER" id="PTHR10242">
    <property type="entry name" value="8-OXOGUANINE DNA GLYCOSYLASE"/>
    <property type="match status" value="1"/>
</dbReference>
<dbReference type="InterPro" id="IPR023170">
    <property type="entry name" value="HhH_base_excis_C"/>
</dbReference>
<dbReference type="Gene3D" id="1.10.340.30">
    <property type="entry name" value="Hypothetical protein, domain 2"/>
    <property type="match status" value="1"/>
</dbReference>
<keyword evidence="3" id="KW-0227">DNA damage</keyword>
<evidence type="ECO:0000256" key="4">
    <source>
        <dbReference type="ARBA" id="ARBA00022801"/>
    </source>
</evidence>
<dbReference type="SUPFAM" id="SSF48150">
    <property type="entry name" value="DNA-glycosylase"/>
    <property type="match status" value="1"/>
</dbReference>
<dbReference type="AlphaFoldDB" id="A0A948WRP8"/>
<dbReference type="Gene3D" id="3.30.310.260">
    <property type="match status" value="1"/>
</dbReference>
<comment type="caution">
    <text evidence="11">The sequence shown here is derived from an EMBL/GenBank/DDBJ whole genome shotgun (WGS) entry which is preliminary data.</text>
</comment>
<dbReference type="InterPro" id="IPR012904">
    <property type="entry name" value="OGG_N"/>
</dbReference>
<evidence type="ECO:0000256" key="3">
    <source>
        <dbReference type="ARBA" id="ARBA00022763"/>
    </source>
</evidence>
<dbReference type="Gene3D" id="1.10.1670.10">
    <property type="entry name" value="Helix-hairpin-Helix base-excision DNA repair enzymes (C-terminal)"/>
    <property type="match status" value="1"/>
</dbReference>
<dbReference type="GO" id="GO:0006289">
    <property type="term" value="P:nucleotide-excision repair"/>
    <property type="evidence" value="ECO:0007669"/>
    <property type="project" value="InterPro"/>
</dbReference>
<sequence>MLQLQNAGGIDLAATLDCGQAFRWKQTPAGWTGVVEHRAVTVWMQEDTLVVQGAQAEDEDEAFWRNYFALDMDYPALLERFSKGNKRLAACVAARPGIRVLRQPFFETLCTFIISQNNNIPRIKGIVERLCQHLGDELAEGVYTFPTPQTLAALSAEDLAFLRAGWRVDYLLDAAKKVASGAIDPDKLRQMPMEEAKATLMTIHGVGPKVADCVLLFGLSFWQAFPMDVWMKKAMAQLFPRGIPVCCRRHAGIAQQFIFDYARHHLQDAGVSAQTKSKIKKTKKN</sequence>
<keyword evidence="7" id="KW-0511">Multifunctional enzyme</keyword>
<keyword evidence="8" id="KW-0326">Glycosidase</keyword>
<dbReference type="EMBL" id="JAHLFP010000046">
    <property type="protein sequence ID" value="MBU3806365.1"/>
    <property type="molecule type" value="Genomic_DNA"/>
</dbReference>
<evidence type="ECO:0000256" key="7">
    <source>
        <dbReference type="ARBA" id="ARBA00023268"/>
    </source>
</evidence>
<dbReference type="GO" id="GO:0003684">
    <property type="term" value="F:damaged DNA binding"/>
    <property type="evidence" value="ECO:0007669"/>
    <property type="project" value="InterPro"/>
</dbReference>
<dbReference type="Pfam" id="PF07934">
    <property type="entry name" value="OGG_N"/>
    <property type="match status" value="1"/>
</dbReference>
<organism evidence="11 12">
    <name type="scientific">Candidatus Allofournierella pullistercoris</name>
    <dbReference type="NCBI Taxonomy" id="2838597"/>
    <lineage>
        <taxon>Bacteria</taxon>
        <taxon>Bacillati</taxon>
        <taxon>Bacillota</taxon>
        <taxon>Clostridia</taxon>
        <taxon>Eubacteriales</taxon>
        <taxon>Oscillospiraceae</taxon>
        <taxon>Allofournierella</taxon>
    </lineage>
</organism>
<evidence type="ECO:0000256" key="1">
    <source>
        <dbReference type="ARBA" id="ARBA00010679"/>
    </source>
</evidence>
<dbReference type="GO" id="GO:0006284">
    <property type="term" value="P:base-excision repair"/>
    <property type="evidence" value="ECO:0007669"/>
    <property type="project" value="InterPro"/>
</dbReference>
<dbReference type="Proteomes" id="UP000713596">
    <property type="component" value="Unassembled WGS sequence"/>
</dbReference>
<protein>
    <recommendedName>
        <fullName evidence="2">DNA-(apurinic or apyrimidinic site) lyase</fullName>
        <ecNumber evidence="2">4.2.99.18</ecNumber>
    </recommendedName>
</protein>
<evidence type="ECO:0000256" key="5">
    <source>
        <dbReference type="ARBA" id="ARBA00023204"/>
    </source>
</evidence>
<dbReference type="InterPro" id="IPR011257">
    <property type="entry name" value="DNA_glycosylase"/>
</dbReference>
<comment type="similarity">
    <text evidence="1">Belongs to the type-1 OGG1 family.</text>
</comment>
<evidence type="ECO:0000256" key="8">
    <source>
        <dbReference type="ARBA" id="ARBA00023295"/>
    </source>
</evidence>
<dbReference type="Pfam" id="PF00730">
    <property type="entry name" value="HhH-GPD"/>
    <property type="match status" value="1"/>
</dbReference>
<reference evidence="11" key="1">
    <citation type="journal article" date="2021" name="PeerJ">
        <title>Extensive microbial diversity within the chicken gut microbiome revealed by metagenomics and culture.</title>
        <authorList>
            <person name="Gilroy R."/>
            <person name="Ravi A."/>
            <person name="Getino M."/>
            <person name="Pursley I."/>
            <person name="Horton D.L."/>
            <person name="Alikhan N.F."/>
            <person name="Baker D."/>
            <person name="Gharbi K."/>
            <person name="Hall N."/>
            <person name="Watson M."/>
            <person name="Adriaenssens E.M."/>
            <person name="Foster-Nyarko E."/>
            <person name="Jarju S."/>
            <person name="Secka A."/>
            <person name="Antonio M."/>
            <person name="Oren A."/>
            <person name="Chaudhuri R.R."/>
            <person name="La Ragione R."/>
            <person name="Hildebrand F."/>
            <person name="Pallen M.J."/>
        </authorList>
    </citation>
    <scope>NUCLEOTIDE SEQUENCE</scope>
    <source>
        <strain evidence="11">B5_2728</strain>
    </source>
</reference>
<dbReference type="CDD" id="cd00056">
    <property type="entry name" value="ENDO3c"/>
    <property type="match status" value="1"/>
</dbReference>
<keyword evidence="4" id="KW-0378">Hydrolase</keyword>
<dbReference type="SMART" id="SM00478">
    <property type="entry name" value="ENDO3c"/>
    <property type="match status" value="1"/>
</dbReference>
<keyword evidence="5" id="KW-0234">DNA repair</keyword>
<dbReference type="PANTHER" id="PTHR10242:SF2">
    <property type="entry name" value="N-GLYCOSYLASE_DNA LYASE"/>
    <property type="match status" value="1"/>
</dbReference>
<reference evidence="11" key="2">
    <citation type="submission" date="2021-04" db="EMBL/GenBank/DDBJ databases">
        <authorList>
            <person name="Gilroy R."/>
        </authorList>
    </citation>
    <scope>NUCLEOTIDE SEQUENCE</scope>
    <source>
        <strain evidence="11">B5_2728</strain>
    </source>
</reference>
<dbReference type="InterPro" id="IPR003265">
    <property type="entry name" value="HhH-GPD_domain"/>
</dbReference>
<accession>A0A948WRP8</accession>
<comment type="catalytic activity">
    <reaction evidence="9">
        <text>2'-deoxyribonucleotide-(2'-deoxyribose 5'-phosphate)-2'-deoxyribonucleotide-DNA = a 3'-end 2'-deoxyribonucleotide-(2,3-dehydro-2,3-deoxyribose 5'-phosphate)-DNA + a 5'-end 5'-phospho-2'-deoxyribonucleoside-DNA + H(+)</text>
        <dbReference type="Rhea" id="RHEA:66592"/>
        <dbReference type="Rhea" id="RHEA-COMP:13180"/>
        <dbReference type="Rhea" id="RHEA-COMP:16897"/>
        <dbReference type="Rhea" id="RHEA-COMP:17067"/>
        <dbReference type="ChEBI" id="CHEBI:15378"/>
        <dbReference type="ChEBI" id="CHEBI:136412"/>
        <dbReference type="ChEBI" id="CHEBI:157695"/>
        <dbReference type="ChEBI" id="CHEBI:167181"/>
        <dbReference type="EC" id="4.2.99.18"/>
    </reaction>
</comment>
<keyword evidence="6" id="KW-0456">Lyase</keyword>